<protein>
    <submittedName>
        <fullName evidence="3">Serine acetyltransferase</fullName>
    </submittedName>
</protein>
<dbReference type="InterPro" id="IPR013830">
    <property type="entry name" value="SGNH_hydro"/>
</dbReference>
<evidence type="ECO:0000313" key="3">
    <source>
        <dbReference type="EMBL" id="KGI21461.1"/>
    </source>
</evidence>
<dbReference type="InterPro" id="IPR036514">
    <property type="entry name" value="SGNH_hydro_sf"/>
</dbReference>
<feature type="domain" description="SGNH hydrolase-type esterase" evidence="2">
    <location>
        <begin position="76"/>
        <end position="238"/>
    </location>
</feature>
<proteinExistence type="predicted"/>
<comment type="caution">
    <text evidence="3">The sequence shown here is derived from an EMBL/GenBank/DDBJ whole genome shotgun (WGS) entry which is preliminary data.</text>
</comment>
<evidence type="ECO:0000313" key="4">
    <source>
        <dbReference type="Proteomes" id="UP000029723"/>
    </source>
</evidence>
<dbReference type="GO" id="GO:0016788">
    <property type="term" value="F:hydrolase activity, acting on ester bonds"/>
    <property type="evidence" value="ECO:0007669"/>
    <property type="project" value="UniProtKB-ARBA"/>
</dbReference>
<evidence type="ECO:0000256" key="1">
    <source>
        <dbReference type="SAM" id="SignalP"/>
    </source>
</evidence>
<dbReference type="OrthoDB" id="9805821at2"/>
<accession>A0A098YPY9</accession>
<feature type="chain" id="PRO_5001951202" evidence="1">
    <location>
        <begin position="22"/>
        <end position="247"/>
    </location>
</feature>
<dbReference type="EMBL" id="JRPQ01000147">
    <property type="protein sequence ID" value="KGI21461.1"/>
    <property type="molecule type" value="Genomic_DNA"/>
</dbReference>
<sequence>MKKTFLLLCIALVATVTQTHAMDRAACHAQKKCTAQTRTVTDSILNEPHKYHEHYYERLQLFDHQPTIQCTDIVMLGNSLTEGGGDWSQRLGKNNIVNRGISGDIAMGIYDRLYQILPYHPAKIFLLVGVNDVSHDLSTDSIVHMIQTVITAIRTQSPQTQLYVQSMLPIREATGRWKRLTGKTPQIPEINAKIEVWTAEHGIPYINLFPYFTETDTAIMRAELTYDGLHLTEAGYAIWTQLLKKFL</sequence>
<evidence type="ECO:0000259" key="2">
    <source>
        <dbReference type="Pfam" id="PF13472"/>
    </source>
</evidence>
<reference evidence="3 4" key="1">
    <citation type="submission" date="2014-07" db="EMBL/GenBank/DDBJ databases">
        <authorList>
            <person name="McCorrison J."/>
            <person name="Sanka R."/>
            <person name="Torralba M."/>
            <person name="Gillis M."/>
            <person name="Haft D.H."/>
            <person name="Methe B."/>
            <person name="Sutton G."/>
            <person name="Nelson K.E."/>
        </authorList>
    </citation>
    <scope>NUCLEOTIDE SEQUENCE [LARGE SCALE GENOMIC DNA]</scope>
    <source>
        <strain evidence="3 4">S9-PR14</strain>
    </source>
</reference>
<gene>
    <name evidence="3" type="ORF">HMPREF9304_09960</name>
</gene>
<name>A0A098YPY9_9BACT</name>
<organism evidence="3 4">
    <name type="scientific">Hoylesella timonensis S9-PR14</name>
    <dbReference type="NCBI Taxonomy" id="1401062"/>
    <lineage>
        <taxon>Bacteria</taxon>
        <taxon>Pseudomonadati</taxon>
        <taxon>Bacteroidota</taxon>
        <taxon>Bacteroidia</taxon>
        <taxon>Bacteroidales</taxon>
        <taxon>Prevotellaceae</taxon>
        <taxon>Hoylesella</taxon>
    </lineage>
</organism>
<keyword evidence="1" id="KW-0732">Signal</keyword>
<keyword evidence="3" id="KW-0808">Transferase</keyword>
<dbReference type="Gene3D" id="3.40.50.1110">
    <property type="entry name" value="SGNH hydrolase"/>
    <property type="match status" value="1"/>
</dbReference>
<dbReference type="PANTHER" id="PTHR30383">
    <property type="entry name" value="THIOESTERASE 1/PROTEASE 1/LYSOPHOSPHOLIPASE L1"/>
    <property type="match status" value="1"/>
</dbReference>
<dbReference type="AlphaFoldDB" id="A0A098YPY9"/>
<feature type="signal peptide" evidence="1">
    <location>
        <begin position="1"/>
        <end position="21"/>
    </location>
</feature>
<dbReference type="GO" id="GO:0016740">
    <property type="term" value="F:transferase activity"/>
    <property type="evidence" value="ECO:0007669"/>
    <property type="project" value="UniProtKB-KW"/>
</dbReference>
<dbReference type="InterPro" id="IPR051532">
    <property type="entry name" value="Ester_Hydrolysis_Enzymes"/>
</dbReference>
<dbReference type="RefSeq" id="WP_036928453.1">
    <property type="nucleotide sequence ID" value="NZ_JRPQ01000147.1"/>
</dbReference>
<dbReference type="Pfam" id="PF13472">
    <property type="entry name" value="Lipase_GDSL_2"/>
    <property type="match status" value="1"/>
</dbReference>
<dbReference type="SUPFAM" id="SSF52266">
    <property type="entry name" value="SGNH hydrolase"/>
    <property type="match status" value="1"/>
</dbReference>
<dbReference type="Proteomes" id="UP000029723">
    <property type="component" value="Unassembled WGS sequence"/>
</dbReference>